<keyword evidence="9" id="KW-0446">Lipid-binding</keyword>
<dbReference type="SMART" id="SM00239">
    <property type="entry name" value="C2"/>
    <property type="match status" value="5"/>
</dbReference>
<evidence type="ECO:0000256" key="11">
    <source>
        <dbReference type="SAM" id="MobiDB-lite"/>
    </source>
</evidence>
<evidence type="ECO:0000256" key="2">
    <source>
        <dbReference type="ARBA" id="ARBA00022448"/>
    </source>
</evidence>
<feature type="domain" description="C2" evidence="12">
    <location>
        <begin position="1195"/>
        <end position="1316"/>
    </location>
</feature>
<proteinExistence type="predicted"/>
<evidence type="ECO:0000256" key="3">
    <source>
        <dbReference type="ARBA" id="ARBA00022553"/>
    </source>
</evidence>
<dbReference type="InterPro" id="IPR056910">
    <property type="entry name" value="TCB1-3_C2"/>
</dbReference>
<feature type="compositionally biased region" description="Low complexity" evidence="11">
    <location>
        <begin position="326"/>
        <end position="335"/>
    </location>
</feature>
<dbReference type="CDD" id="cd04052">
    <property type="entry name" value="C2B_Tricalbin-like"/>
    <property type="match status" value="1"/>
</dbReference>
<protein>
    <recommendedName>
        <fullName evidence="16">Tricalbin</fullName>
    </recommendedName>
</protein>
<evidence type="ECO:0000256" key="8">
    <source>
        <dbReference type="ARBA" id="ARBA00023055"/>
    </source>
</evidence>
<dbReference type="InterPro" id="IPR052455">
    <property type="entry name" value="Tricalbin_domain"/>
</dbReference>
<dbReference type="CDD" id="cd21678">
    <property type="entry name" value="SMP_TCB"/>
    <property type="match status" value="1"/>
</dbReference>
<dbReference type="InterPro" id="IPR031468">
    <property type="entry name" value="SMP_LBD"/>
</dbReference>
<dbReference type="CDD" id="cd04045">
    <property type="entry name" value="C2C_Tricalbin-like"/>
    <property type="match status" value="1"/>
</dbReference>
<dbReference type="PANTHER" id="PTHR46980">
    <property type="entry name" value="TRICALBIN-1-RELATED"/>
    <property type="match status" value="1"/>
</dbReference>
<keyword evidence="8" id="KW-0445">Lipid transport</keyword>
<evidence type="ECO:0000313" key="14">
    <source>
        <dbReference type="EMBL" id="USP76405.1"/>
    </source>
</evidence>
<dbReference type="Proteomes" id="UP001056012">
    <property type="component" value="Chromosome 2"/>
</dbReference>
<feature type="region of interest" description="Disordered" evidence="11">
    <location>
        <begin position="1889"/>
        <end position="1961"/>
    </location>
</feature>
<dbReference type="InterPro" id="IPR000008">
    <property type="entry name" value="C2_dom"/>
</dbReference>
<feature type="compositionally biased region" description="Low complexity" evidence="11">
    <location>
        <begin position="303"/>
        <end position="313"/>
    </location>
</feature>
<dbReference type="InterPro" id="IPR037765">
    <property type="entry name" value="C2B_Tricalbin"/>
</dbReference>
<evidence type="ECO:0000256" key="1">
    <source>
        <dbReference type="ARBA" id="ARBA00004586"/>
    </source>
</evidence>
<dbReference type="GO" id="GO:0006869">
    <property type="term" value="P:lipid transport"/>
    <property type="evidence" value="ECO:0007669"/>
    <property type="project" value="UniProtKB-KW"/>
</dbReference>
<feature type="compositionally biased region" description="Polar residues" evidence="11">
    <location>
        <begin position="2044"/>
        <end position="2056"/>
    </location>
</feature>
<dbReference type="Pfam" id="PF25669">
    <property type="entry name" value="SMP_MUG190-like"/>
    <property type="match status" value="1"/>
</dbReference>
<organism evidence="14 15">
    <name type="scientific">Curvularia clavata</name>
    <dbReference type="NCBI Taxonomy" id="95742"/>
    <lineage>
        <taxon>Eukaryota</taxon>
        <taxon>Fungi</taxon>
        <taxon>Dikarya</taxon>
        <taxon>Ascomycota</taxon>
        <taxon>Pezizomycotina</taxon>
        <taxon>Dothideomycetes</taxon>
        <taxon>Pleosporomycetidae</taxon>
        <taxon>Pleosporales</taxon>
        <taxon>Pleosporineae</taxon>
        <taxon>Pleosporaceae</taxon>
        <taxon>Curvularia</taxon>
    </lineage>
</organism>
<dbReference type="Pfam" id="PF24920">
    <property type="entry name" value="C2_TCB1"/>
    <property type="match status" value="1"/>
</dbReference>
<dbReference type="SUPFAM" id="SSF49562">
    <property type="entry name" value="C2 domain (Calcium/lipid-binding domain, CaLB)"/>
    <property type="match status" value="5"/>
</dbReference>
<feature type="domain" description="C2" evidence="12">
    <location>
        <begin position="1052"/>
        <end position="1172"/>
    </location>
</feature>
<feature type="compositionally biased region" description="Basic and acidic residues" evidence="11">
    <location>
        <begin position="495"/>
        <end position="550"/>
    </location>
</feature>
<feature type="region of interest" description="Disordered" evidence="11">
    <location>
        <begin position="198"/>
        <end position="227"/>
    </location>
</feature>
<dbReference type="PROSITE" id="PS50004">
    <property type="entry name" value="C2"/>
    <property type="match status" value="4"/>
</dbReference>
<feature type="domain" description="C2" evidence="12">
    <location>
        <begin position="1322"/>
        <end position="1450"/>
    </location>
</feature>
<dbReference type="EMBL" id="CP089275">
    <property type="protein sequence ID" value="USP76405.1"/>
    <property type="molecule type" value="Genomic_DNA"/>
</dbReference>
<dbReference type="PANTHER" id="PTHR46980:SF2">
    <property type="entry name" value="TRICALBIN-1-RELATED"/>
    <property type="match status" value="1"/>
</dbReference>
<evidence type="ECO:0008006" key="16">
    <source>
        <dbReference type="Google" id="ProtNLM"/>
    </source>
</evidence>
<dbReference type="InterPro" id="IPR037761">
    <property type="entry name" value="C2A_Tricalbin"/>
</dbReference>
<feature type="compositionally biased region" description="Polar residues" evidence="11">
    <location>
        <begin position="2066"/>
        <end position="2081"/>
    </location>
</feature>
<dbReference type="InterPro" id="IPR037762">
    <property type="entry name" value="C2C_Tricalbin"/>
</dbReference>
<evidence type="ECO:0000259" key="12">
    <source>
        <dbReference type="PROSITE" id="PS50004"/>
    </source>
</evidence>
<dbReference type="InterPro" id="IPR055936">
    <property type="entry name" value="DUF7514"/>
</dbReference>
<evidence type="ECO:0000256" key="7">
    <source>
        <dbReference type="ARBA" id="ARBA00022989"/>
    </source>
</evidence>
<feature type="region of interest" description="Disordered" evidence="11">
    <location>
        <begin position="254"/>
        <end position="373"/>
    </location>
</feature>
<keyword evidence="6" id="KW-0256">Endoplasmic reticulum</keyword>
<feature type="compositionally biased region" description="Basic and acidic residues" evidence="11">
    <location>
        <begin position="460"/>
        <end position="480"/>
    </location>
</feature>
<sequence>MATASTEQEEHAAANKANVDAAHREAYDYWGYLFQEDKCGTPKLDRLLKGIAQVISKKFEPSDSPDLTPSQVAAWYRSVGGDYDVLFTDTPASSIAFIYRSLGAYHSLQPSPDDDGYSSPTIPALKKQGFVTWQTIQLLLGPEEHVPFLQRAVELDDIPDPETGAIFPKILPKECFPDKPDDAMEAWYHNVAARLKKEAEEEANEASTEEPRVRSSTEYEPSSADEKHGAFRYFEDPLYRNERPRPTFMRHVMKQSTRPVDDRDRAVTSRVRHMLNPLNPFASRKKTMPGRYESDSYSDEDATPVAPVPQAAPRYTTAHRRPQPPRRASSVSTTDSDSDSGPDRSPRRRTPALDTRRSHDAPTAPPDYFPTYHEARRYSNQYDTVRVEGRGSTATSPQPVYRPTTSPLFATQVAHAQQEARKQYDRRPTMPPRTSYRPVPAPHSGVRWGSPTLHPGTAARENEPSYVREREQHYREREGYDAGVGSSGRSHRRHSTDVEYPRERERESVRTRSHDRAKDEWDDRDYVRSRTSSRDRDRDRDRDRERDRHRDPRTHRFPPPPPPPPTTPLLLSPSLVSFCFPRPLAVLPSQFRPPNPPHSDPPAAALLRQRVADLRSTSPSMATQARESELKQQGVLDAAKDPDNSITADQAEQSIVKEAQAAGSAAFQFDPDATPEQKRAQAKARAPQGFHREHKATALVSDTDASGPAQYDLPTPTKAGAIQTPNGEKANGHAPEQLDEDARWERVGWAPRFGMPGSDINDDDEPSLIDHQTWLESKLEDKFFGDWYHNTGIIIFACLSSWVVGILGGGLGWVMIFMAVCGTYYRTSIRRVRRNARDDLNREMAKNKLETDNESLEWINSFLVKFWPIYAPVLCDTIVGTVDQVLSTSTPAFLDSLKMKTFVLGTKPPRLEHVKTYPKTQDDIVLMDWKFSFTPNDTTDLTARQLKNKINPKVVLEIRVGKGLVSKGLDVIVEDMAFSGLMRLKFKLQLPFPHIEKVEMSFLERPTIDYVCKPLGGETFGFDINFIPGLETFIMEQIHANLGPMMYDPNVFPIEIAKMLAGNPVDQAIGVLQVHFHGAQGLKNPDKFSGTPDPYATVSINNRNVLGRTKTVHENANPRWNETVNIIVTSLKDSLTINIFDYNDIRKDKELGTATFALEQLEEDPDHENLQLEVMSGGRARGLVSADVRFFPVLGETTLEDGTKEPPPESRTGICKFMVEQAKDLDGSKSMIGQLSPYAVLLLNGHEIQKSRTMKRTNQPIWPDASKELLINDRKKAKLGLVIKDDRELGSDQILGTYQITIDDMLELMAKGHEWYNLAGTQSGRVKMKLDWKPVALKGAASSGGYLTPIGVMRLHFQSGRDLRNLEALGKSDPYVRVLLSGVEKGRTVVFKNNLNPDWDEVIYVPVHTVREKLTLEVMDEENLGKDRAMGHIELLAGDYIKQDENGEYLEYEQKQPTAGALRMAGQSQTRGTLNYTCSFYPTYPTWDPEEDEEEEEHPKAAANGSASGASDEPKANHQRVMSNSSIVSKAETVGTISSLKSSEKDMLKELEKNELQQDEAVPEKKEIEKLKLTADDLQKYESGLLVFKLIDGEFARTGGYVDVIMDDMAYASYVSTKIRTNKMTFNDVGDTMIRELDFSRITLRIMEHEDKDGDDHDDHVIAKLTGNTIDTLRKALNTPTQFTLKDRNGRDNKITVLLKYIPVKMRLDPSESFNNQGSLRVDVLDAADLPAADRNGFSDPYCKFVLNDKEVYKTKTQKKTLHPAWNEYFEVPVRSRTAADFVVNVYDWDFGDKADFLGKASINLELLEPFQQQEVTLALDGKSGAIRLRMLFKPDYVMRSRQGSSTFSGTFAVPGKVIGAPVKGVGKGAAFVGGNVVRAGTFLGRGFKRRKSRGEAPDDEPERPDTATDRPSADTPVISVEGGSTTPPKDSPNHHRHRSWGASSFHSRFGDANGSGGAEQGTANITVLSADGFAPNTNIRVHIQLGKKEIHKTDHIKAPQGSAVFDPAEESFKAACTADAFFKIIVKNHSKFGRDEELGEAQFTISDQGSGSEQNVGVGKGMVTLRTSFQPSDATSQPGSISPRPKEKSRGGLLRRDRSTTPA</sequence>
<keyword evidence="2" id="KW-0813">Transport</keyword>
<keyword evidence="15" id="KW-1185">Reference proteome</keyword>
<dbReference type="GO" id="GO:0061817">
    <property type="term" value="P:endoplasmic reticulum-plasma membrane tethering"/>
    <property type="evidence" value="ECO:0007669"/>
    <property type="project" value="InterPro"/>
</dbReference>
<keyword evidence="5" id="KW-0677">Repeat</keyword>
<gene>
    <name evidence="14" type="ORF">yc1106_03679</name>
</gene>
<feature type="compositionally biased region" description="Basic and acidic residues" evidence="11">
    <location>
        <begin position="1904"/>
        <end position="1913"/>
    </location>
</feature>
<dbReference type="GO" id="GO:0008289">
    <property type="term" value="F:lipid binding"/>
    <property type="evidence" value="ECO:0007669"/>
    <property type="project" value="UniProtKB-KW"/>
</dbReference>
<evidence type="ECO:0000256" key="9">
    <source>
        <dbReference type="ARBA" id="ARBA00023121"/>
    </source>
</evidence>
<dbReference type="VEuPathDB" id="FungiDB:yc1106_03679"/>
<dbReference type="Gene3D" id="2.60.40.150">
    <property type="entry name" value="C2 domain"/>
    <property type="match status" value="4"/>
</dbReference>
<evidence type="ECO:0000256" key="10">
    <source>
        <dbReference type="ARBA" id="ARBA00023136"/>
    </source>
</evidence>
<dbReference type="OrthoDB" id="1029639at2759"/>
<keyword evidence="7" id="KW-1133">Transmembrane helix</keyword>
<dbReference type="InterPro" id="IPR035892">
    <property type="entry name" value="C2_domain_sf"/>
</dbReference>
<dbReference type="GO" id="GO:0005789">
    <property type="term" value="C:endoplasmic reticulum membrane"/>
    <property type="evidence" value="ECO:0007669"/>
    <property type="project" value="UniProtKB-SubCell"/>
</dbReference>
<keyword evidence="3" id="KW-0597">Phosphoprotein</keyword>
<accession>A0A9Q9DRU4</accession>
<feature type="region of interest" description="Disordered" evidence="11">
    <location>
        <begin position="413"/>
        <end position="570"/>
    </location>
</feature>
<evidence type="ECO:0000256" key="5">
    <source>
        <dbReference type="ARBA" id="ARBA00022737"/>
    </source>
</evidence>
<feature type="compositionally biased region" description="Basic and acidic residues" evidence="11">
    <location>
        <begin position="2085"/>
        <end position="2104"/>
    </location>
</feature>
<dbReference type="CDD" id="cd04040">
    <property type="entry name" value="C2D_Tricalbin-like"/>
    <property type="match status" value="1"/>
</dbReference>
<keyword evidence="10" id="KW-0472">Membrane</keyword>
<feature type="region of interest" description="Disordered" evidence="11">
    <location>
        <begin position="2044"/>
        <end position="2104"/>
    </location>
</feature>
<dbReference type="PROSITE" id="PS51847">
    <property type="entry name" value="SMP"/>
    <property type="match status" value="1"/>
</dbReference>
<evidence type="ECO:0000256" key="4">
    <source>
        <dbReference type="ARBA" id="ARBA00022692"/>
    </source>
</evidence>
<evidence type="ECO:0000256" key="6">
    <source>
        <dbReference type="ARBA" id="ARBA00022824"/>
    </source>
</evidence>
<dbReference type="CDD" id="cd04044">
    <property type="entry name" value="C2A_Tricalbin-like"/>
    <property type="match status" value="1"/>
</dbReference>
<dbReference type="Pfam" id="PF00168">
    <property type="entry name" value="C2"/>
    <property type="match status" value="5"/>
</dbReference>
<dbReference type="InterPro" id="IPR037756">
    <property type="entry name" value="C2D_Tricalbin"/>
</dbReference>
<evidence type="ECO:0000259" key="13">
    <source>
        <dbReference type="PROSITE" id="PS51847"/>
    </source>
</evidence>
<reference evidence="14" key="1">
    <citation type="submission" date="2021-12" db="EMBL/GenBank/DDBJ databases">
        <title>Curvularia clavata genome.</title>
        <authorList>
            <person name="Cao Y."/>
        </authorList>
    </citation>
    <scope>NUCLEOTIDE SEQUENCE</scope>
    <source>
        <strain evidence="14">Yc1106</strain>
    </source>
</reference>
<comment type="subcellular location">
    <subcellularLocation>
        <location evidence="1">Endoplasmic reticulum membrane</location>
    </subcellularLocation>
</comment>
<feature type="domain" description="C2" evidence="12">
    <location>
        <begin position="1700"/>
        <end position="1818"/>
    </location>
</feature>
<dbReference type="Pfam" id="PF24355">
    <property type="entry name" value="DUF7514"/>
    <property type="match status" value="1"/>
</dbReference>
<evidence type="ECO:0000313" key="15">
    <source>
        <dbReference type="Proteomes" id="UP001056012"/>
    </source>
</evidence>
<feature type="compositionally biased region" description="Basic and acidic residues" evidence="11">
    <location>
        <begin position="418"/>
        <end position="428"/>
    </location>
</feature>
<name>A0A9Q9DRU4_CURCL</name>
<keyword evidence="4" id="KW-0812">Transmembrane</keyword>
<feature type="region of interest" description="Disordered" evidence="11">
    <location>
        <begin position="672"/>
        <end position="737"/>
    </location>
</feature>
<feature type="compositionally biased region" description="Pro residues" evidence="11">
    <location>
        <begin position="557"/>
        <end position="567"/>
    </location>
</feature>
<feature type="compositionally biased region" description="Low complexity" evidence="11">
    <location>
        <begin position="1501"/>
        <end position="1511"/>
    </location>
</feature>
<feature type="domain" description="SMP-LTD" evidence="13">
    <location>
        <begin position="852"/>
        <end position="1057"/>
    </location>
</feature>
<feature type="region of interest" description="Disordered" evidence="11">
    <location>
        <begin position="1485"/>
        <end position="1527"/>
    </location>
</feature>